<gene>
    <name evidence="1" type="ORF">WKW82_13730</name>
</gene>
<protein>
    <submittedName>
        <fullName evidence="1">Twin-arginine translocation pathway signal protein</fullName>
    </submittedName>
</protein>
<sequence>MVNRRSFVRLVGGGVVLAAGAALVGAYSLSSDIPAAAIEIWNGPGEETDVRKRAVAYAVTAPNPHNRQPWLVDLREPDSITLHCDRERLLPETDPFGRQILIGHGAFLELLVMALAEQGVHSEVTLWPEGEMAPRIEDWDTRPVARLRLRQGARADPLFASVLQRHTPKLPFDTARPVTAATLAALLLQPPGNDEVRVGGTVDPARVNQLRALCWEAAKVELTTPRTVMESIRLMRVGPDEILAHRDGLTINTRMARIASGLGQFDRSAPPSPDSPAHKQAMQTFDGYCSTAMGFIWLSTGGNSRSEQIAAGRAYVRQQLRATQLGIGVHPMSQALQEFAEMAPHYERAHRLLLGAAAPASARDATVQMLCRIGYAPTAVQASPRRPLPQFFQT</sequence>
<dbReference type="Proteomes" id="UP001385892">
    <property type="component" value="Unassembled WGS sequence"/>
</dbReference>
<dbReference type="NCBIfam" id="NF047509">
    <property type="entry name" value="Rv3131_FMN_oxido"/>
    <property type="match status" value="1"/>
</dbReference>
<dbReference type="Gene3D" id="3.40.109.10">
    <property type="entry name" value="NADH Oxidase"/>
    <property type="match status" value="1"/>
</dbReference>
<evidence type="ECO:0000313" key="2">
    <source>
        <dbReference type="Proteomes" id="UP001385892"/>
    </source>
</evidence>
<dbReference type="PROSITE" id="PS51318">
    <property type="entry name" value="TAT"/>
    <property type="match status" value="1"/>
</dbReference>
<organism evidence="1 2">
    <name type="scientific">Variovorax rhizosphaerae</name>
    <dbReference type="NCBI Taxonomy" id="1836200"/>
    <lineage>
        <taxon>Bacteria</taxon>
        <taxon>Pseudomonadati</taxon>
        <taxon>Pseudomonadota</taxon>
        <taxon>Betaproteobacteria</taxon>
        <taxon>Burkholderiales</taxon>
        <taxon>Comamonadaceae</taxon>
        <taxon>Variovorax</taxon>
    </lineage>
</organism>
<proteinExistence type="predicted"/>
<comment type="caution">
    <text evidence="1">The sequence shown here is derived from an EMBL/GenBank/DDBJ whole genome shotgun (WGS) entry which is preliminary data.</text>
</comment>
<keyword evidence="2" id="KW-1185">Reference proteome</keyword>
<dbReference type="InterPro" id="IPR000415">
    <property type="entry name" value="Nitroreductase-like"/>
</dbReference>
<name>A0ABU8WL96_9BURK</name>
<accession>A0ABU8WL96</accession>
<dbReference type="RefSeq" id="WP_340342858.1">
    <property type="nucleotide sequence ID" value="NZ_JBBKZT010000006.1"/>
</dbReference>
<dbReference type="InterPro" id="IPR006311">
    <property type="entry name" value="TAT_signal"/>
</dbReference>
<reference evidence="1 2" key="1">
    <citation type="submission" date="2024-03" db="EMBL/GenBank/DDBJ databases">
        <title>Novel species of the genus Variovorax.</title>
        <authorList>
            <person name="Liu Q."/>
            <person name="Xin Y.-H."/>
        </authorList>
    </citation>
    <scope>NUCLEOTIDE SEQUENCE [LARGE SCALE GENOMIC DNA]</scope>
    <source>
        <strain evidence="1 2">KACC 18900</strain>
    </source>
</reference>
<dbReference type="SUPFAM" id="SSF55469">
    <property type="entry name" value="FMN-dependent nitroreductase-like"/>
    <property type="match status" value="1"/>
</dbReference>
<dbReference type="EMBL" id="JBBKZT010000006">
    <property type="protein sequence ID" value="MEJ8847714.1"/>
    <property type="molecule type" value="Genomic_DNA"/>
</dbReference>
<evidence type="ECO:0000313" key="1">
    <source>
        <dbReference type="EMBL" id="MEJ8847714.1"/>
    </source>
</evidence>